<comment type="caution">
    <text evidence="4">The sequence shown here is derived from an EMBL/GenBank/DDBJ whole genome shotgun (WGS) entry which is preliminary data.</text>
</comment>
<comment type="similarity">
    <text evidence="1">Belongs to the short-chain dehydrogenases/reductases (SDR) family.</text>
</comment>
<dbReference type="PANTHER" id="PTHR44196:SF1">
    <property type="entry name" value="DEHYDROGENASE_REDUCTASE SDR FAMILY MEMBER 7B"/>
    <property type="match status" value="1"/>
</dbReference>
<dbReference type="InterPro" id="IPR057326">
    <property type="entry name" value="KR_dom"/>
</dbReference>
<evidence type="ECO:0000256" key="1">
    <source>
        <dbReference type="ARBA" id="ARBA00006484"/>
    </source>
</evidence>
<protein>
    <recommendedName>
        <fullName evidence="3">Ketoreductase domain-containing protein</fullName>
    </recommendedName>
</protein>
<evidence type="ECO:0000256" key="2">
    <source>
        <dbReference type="ARBA" id="ARBA00023002"/>
    </source>
</evidence>
<dbReference type="PANTHER" id="PTHR44196">
    <property type="entry name" value="DEHYDROGENASE/REDUCTASE SDR FAMILY MEMBER 7B"/>
    <property type="match status" value="1"/>
</dbReference>
<sequence>MSGDLDVTNRHDIYPAIDPEPHFSSKSYAGKVVLITGASKGIGESIATFYAKAGASLVIAARSQATLDGVQKAIGSTTEVLAVPTDVTDPKAVENLINATISKFGKLDIVVANAGKADPWDKPFTEKDPNEWWKVVEVNIRGVFNVAHAALPHLDKTEGYFVTITSGAANFRIPFASSYCVSKHAALRLNEFITMEHPKVKAFSVHPGSIKTDTAMLNPAWEVYMIDTLQLPAGTLLAVTSGKYDWLVNTFVSSNWDLSEVEQKYKEKIASGGYLVSQLNIP</sequence>
<dbReference type="EMBL" id="JBANRG010000008">
    <property type="protein sequence ID" value="KAK7464328.1"/>
    <property type="molecule type" value="Genomic_DNA"/>
</dbReference>
<organism evidence="4 5">
    <name type="scientific">Marasmiellus scandens</name>
    <dbReference type="NCBI Taxonomy" id="2682957"/>
    <lineage>
        <taxon>Eukaryota</taxon>
        <taxon>Fungi</taxon>
        <taxon>Dikarya</taxon>
        <taxon>Basidiomycota</taxon>
        <taxon>Agaricomycotina</taxon>
        <taxon>Agaricomycetes</taxon>
        <taxon>Agaricomycetidae</taxon>
        <taxon>Agaricales</taxon>
        <taxon>Marasmiineae</taxon>
        <taxon>Omphalotaceae</taxon>
        <taxon>Marasmiellus</taxon>
    </lineage>
</organism>
<reference evidence="4 5" key="1">
    <citation type="submission" date="2024-01" db="EMBL/GenBank/DDBJ databases">
        <title>A draft genome for the cacao thread blight pathogen Marasmiellus scandens.</title>
        <authorList>
            <person name="Baruah I.K."/>
            <person name="Leung J."/>
            <person name="Bukari Y."/>
            <person name="Amoako-Attah I."/>
            <person name="Meinhardt L.W."/>
            <person name="Bailey B.A."/>
            <person name="Cohen S.P."/>
        </authorList>
    </citation>
    <scope>NUCLEOTIDE SEQUENCE [LARGE SCALE GENOMIC DNA]</scope>
    <source>
        <strain evidence="4 5">GH-19</strain>
    </source>
</reference>
<feature type="domain" description="Ketoreductase" evidence="3">
    <location>
        <begin position="31"/>
        <end position="213"/>
    </location>
</feature>
<name>A0ABR1JNU8_9AGAR</name>
<dbReference type="InterPro" id="IPR002347">
    <property type="entry name" value="SDR_fam"/>
</dbReference>
<evidence type="ECO:0000313" key="4">
    <source>
        <dbReference type="EMBL" id="KAK7464328.1"/>
    </source>
</evidence>
<dbReference type="Gene3D" id="3.40.50.720">
    <property type="entry name" value="NAD(P)-binding Rossmann-like Domain"/>
    <property type="match status" value="1"/>
</dbReference>
<evidence type="ECO:0000259" key="3">
    <source>
        <dbReference type="SMART" id="SM00822"/>
    </source>
</evidence>
<accession>A0ABR1JNU8</accession>
<dbReference type="PRINTS" id="PR00081">
    <property type="entry name" value="GDHRDH"/>
</dbReference>
<keyword evidence="2" id="KW-0560">Oxidoreductase</keyword>
<dbReference type="Proteomes" id="UP001498398">
    <property type="component" value="Unassembled WGS sequence"/>
</dbReference>
<dbReference type="InterPro" id="IPR036291">
    <property type="entry name" value="NAD(P)-bd_dom_sf"/>
</dbReference>
<keyword evidence="5" id="KW-1185">Reference proteome</keyword>
<evidence type="ECO:0000313" key="5">
    <source>
        <dbReference type="Proteomes" id="UP001498398"/>
    </source>
</evidence>
<dbReference type="Pfam" id="PF00106">
    <property type="entry name" value="adh_short"/>
    <property type="match status" value="1"/>
</dbReference>
<dbReference type="SUPFAM" id="SSF51735">
    <property type="entry name" value="NAD(P)-binding Rossmann-fold domains"/>
    <property type="match status" value="1"/>
</dbReference>
<dbReference type="SMART" id="SM00822">
    <property type="entry name" value="PKS_KR"/>
    <property type="match status" value="1"/>
</dbReference>
<gene>
    <name evidence="4" type="ORF">VKT23_006496</name>
</gene>
<proteinExistence type="inferred from homology"/>